<dbReference type="Pfam" id="PF12833">
    <property type="entry name" value="HTH_18"/>
    <property type="match status" value="1"/>
</dbReference>
<dbReference type="PROSITE" id="PS00041">
    <property type="entry name" value="HTH_ARAC_FAMILY_1"/>
    <property type="match status" value="1"/>
</dbReference>
<dbReference type="PROSITE" id="PS01124">
    <property type="entry name" value="HTH_ARAC_FAMILY_2"/>
    <property type="match status" value="1"/>
</dbReference>
<evidence type="ECO:0000256" key="1">
    <source>
        <dbReference type="ARBA" id="ARBA00023015"/>
    </source>
</evidence>
<dbReference type="InterPro" id="IPR018771">
    <property type="entry name" value="PocR_dom"/>
</dbReference>
<dbReference type="Gene3D" id="1.10.10.60">
    <property type="entry name" value="Homeodomain-like"/>
    <property type="match status" value="2"/>
</dbReference>
<dbReference type="InterPro" id="IPR018062">
    <property type="entry name" value="HTH_AraC-typ_CS"/>
</dbReference>
<sequence length="428" mass="48281">MHDLLCFYGVHAMAASIFSFVPEATISDVLGNLQSFTGLAIQLIDSSGTLLLSFGQPTSYCTVLQKNVFDKSECFSLHMKAGQRAQTLGEAYIFSCHANLNHIAFPLINRGELLGSVIIGPFLMDVPDSTLVSDLAERKHLAPTLSLELYDELKGLAVLPPAKVNQLKKLVDHLLSPLMPGERALLLETQQKMSQQAKINETIQVYKEEQPDQSRTFFYEKEKQLLQKLRTGTLQEVKGLLNELIGYVLFSEGGRLESVRIRAIELTTLLSRVAIDGGAKTESIFSLNHEFLSKLYREQELEDLCMLMQEVLESFMNAMYYEKDKGNPHIRKALRYMADNFCSHLELAQTAEYVGLSPSYFSTLFRQVVGVSFREYLCRLRVERSKHLLMSQDYTLADIAVSMGFSDQSYYCKAFKRIVGVTPGKFRG</sequence>
<protein>
    <submittedName>
        <fullName evidence="5">PocR ligand-binding domain-containing protein</fullName>
    </submittedName>
</protein>
<name>A0ABS9CMI4_9FIRM</name>
<evidence type="ECO:0000256" key="2">
    <source>
        <dbReference type="ARBA" id="ARBA00023125"/>
    </source>
</evidence>
<evidence type="ECO:0000313" key="6">
    <source>
        <dbReference type="Proteomes" id="UP001299220"/>
    </source>
</evidence>
<gene>
    <name evidence="5" type="ORF">JQM67_06205</name>
</gene>
<proteinExistence type="predicted"/>
<dbReference type="InterPro" id="IPR009057">
    <property type="entry name" value="Homeodomain-like_sf"/>
</dbReference>
<evidence type="ECO:0000313" key="5">
    <source>
        <dbReference type="EMBL" id="MCF2652188.1"/>
    </source>
</evidence>
<keyword evidence="3" id="KW-0804">Transcription</keyword>
<organism evidence="5 6">
    <name type="scientific">Anaeromassilibacillus senegalensis</name>
    <dbReference type="NCBI Taxonomy" id="1673717"/>
    <lineage>
        <taxon>Bacteria</taxon>
        <taxon>Bacillati</taxon>
        <taxon>Bacillota</taxon>
        <taxon>Clostridia</taxon>
        <taxon>Eubacteriales</taxon>
        <taxon>Acutalibacteraceae</taxon>
        <taxon>Anaeromassilibacillus</taxon>
    </lineage>
</organism>
<dbReference type="PANTHER" id="PTHR43280">
    <property type="entry name" value="ARAC-FAMILY TRANSCRIPTIONAL REGULATOR"/>
    <property type="match status" value="1"/>
</dbReference>
<dbReference type="InterPro" id="IPR020449">
    <property type="entry name" value="Tscrpt_reg_AraC-type_HTH"/>
</dbReference>
<keyword evidence="2" id="KW-0238">DNA-binding</keyword>
<keyword evidence="1" id="KW-0805">Transcription regulation</keyword>
<dbReference type="SMART" id="SM00342">
    <property type="entry name" value="HTH_ARAC"/>
    <property type="match status" value="1"/>
</dbReference>
<dbReference type="Pfam" id="PF10114">
    <property type="entry name" value="PocR"/>
    <property type="match status" value="1"/>
</dbReference>
<dbReference type="EMBL" id="JAFBIT010000001">
    <property type="protein sequence ID" value="MCF2652188.1"/>
    <property type="molecule type" value="Genomic_DNA"/>
</dbReference>
<accession>A0ABS9CMI4</accession>
<reference evidence="5 6" key="1">
    <citation type="submission" date="2020-12" db="EMBL/GenBank/DDBJ databases">
        <title>Whole genome sequences of gut porcine anaerobes.</title>
        <authorList>
            <person name="Kubasova T."/>
            <person name="Jahodarova E."/>
            <person name="Rychlik I."/>
        </authorList>
    </citation>
    <scope>NUCLEOTIDE SEQUENCE [LARGE SCALE GENOMIC DNA]</scope>
    <source>
        <strain evidence="5 6">An867</strain>
    </source>
</reference>
<keyword evidence="6" id="KW-1185">Reference proteome</keyword>
<evidence type="ECO:0000256" key="3">
    <source>
        <dbReference type="ARBA" id="ARBA00023163"/>
    </source>
</evidence>
<dbReference type="PANTHER" id="PTHR43280:SF10">
    <property type="entry name" value="REGULATORY PROTEIN POCR"/>
    <property type="match status" value="1"/>
</dbReference>
<comment type="caution">
    <text evidence="5">The sequence shown here is derived from an EMBL/GenBank/DDBJ whole genome shotgun (WGS) entry which is preliminary data.</text>
</comment>
<dbReference type="PRINTS" id="PR00032">
    <property type="entry name" value="HTHARAC"/>
</dbReference>
<dbReference type="RefSeq" id="WP_235323207.1">
    <property type="nucleotide sequence ID" value="NZ_JAFBIT010000001.1"/>
</dbReference>
<evidence type="ECO:0000259" key="4">
    <source>
        <dbReference type="PROSITE" id="PS01124"/>
    </source>
</evidence>
<dbReference type="Proteomes" id="UP001299220">
    <property type="component" value="Unassembled WGS sequence"/>
</dbReference>
<dbReference type="SUPFAM" id="SSF46689">
    <property type="entry name" value="Homeodomain-like"/>
    <property type="match status" value="2"/>
</dbReference>
<dbReference type="InterPro" id="IPR018060">
    <property type="entry name" value="HTH_AraC"/>
</dbReference>
<feature type="domain" description="HTH araC/xylS-type" evidence="4">
    <location>
        <begin position="331"/>
        <end position="428"/>
    </location>
</feature>